<comment type="caution">
    <text evidence="16">The sequence shown here is derived from an EMBL/GenBank/DDBJ whole genome shotgun (WGS) entry which is preliminary data.</text>
</comment>
<evidence type="ECO:0000256" key="12">
    <source>
        <dbReference type="ARBA" id="ARBA00048349"/>
    </source>
</evidence>
<evidence type="ECO:0000256" key="14">
    <source>
        <dbReference type="SAM" id="Phobius"/>
    </source>
</evidence>
<feature type="transmembrane region" description="Helical" evidence="14">
    <location>
        <begin position="214"/>
        <end position="233"/>
    </location>
</feature>
<dbReference type="NCBIfam" id="TIGR01297">
    <property type="entry name" value="CDF"/>
    <property type="match status" value="1"/>
</dbReference>
<dbReference type="STRING" id="35525.A0A164NZ96"/>
<dbReference type="EMBL" id="LRGB01002764">
    <property type="protein sequence ID" value="KZS06373.1"/>
    <property type="molecule type" value="Genomic_DNA"/>
</dbReference>
<dbReference type="FunFam" id="1.20.1510.10:FF:000002">
    <property type="entry name" value="zinc transporter 3 isoform X1"/>
    <property type="match status" value="1"/>
</dbReference>
<comment type="similarity">
    <text evidence="2">Belongs to the cation diffusion facilitator (CDF) transporter (TC 2.A.4) family. SLC30A subfamily.</text>
</comment>
<feature type="transmembrane region" description="Helical" evidence="14">
    <location>
        <begin position="144"/>
        <end position="165"/>
    </location>
</feature>
<dbReference type="InterPro" id="IPR058533">
    <property type="entry name" value="Cation_efflux_TM"/>
</dbReference>
<dbReference type="InterPro" id="IPR002524">
    <property type="entry name" value="Cation_efflux"/>
</dbReference>
<name>A0A164NZ96_9CRUS</name>
<evidence type="ECO:0000256" key="9">
    <source>
        <dbReference type="ARBA" id="ARBA00023065"/>
    </source>
</evidence>
<comment type="subcellular location">
    <subcellularLocation>
        <location evidence="1">Cytoplasmic vesicle</location>
        <location evidence="1">Secretory vesicle membrane</location>
        <topology evidence="1">Multi-pass membrane protein</topology>
    </subcellularLocation>
</comment>
<dbReference type="PANTHER" id="PTHR11562:SF17">
    <property type="entry name" value="RE54080P-RELATED"/>
    <property type="match status" value="1"/>
</dbReference>
<evidence type="ECO:0000256" key="2">
    <source>
        <dbReference type="ARBA" id="ARBA00008873"/>
    </source>
</evidence>
<comment type="catalytic activity">
    <reaction evidence="12">
        <text>Zn(2+)(in) + 2 H(+)(out) = Zn(2+)(out) + 2 H(+)(in)</text>
        <dbReference type="Rhea" id="RHEA:72627"/>
        <dbReference type="ChEBI" id="CHEBI:15378"/>
        <dbReference type="ChEBI" id="CHEBI:29105"/>
    </reaction>
</comment>
<evidence type="ECO:0000256" key="1">
    <source>
        <dbReference type="ARBA" id="ARBA00004638"/>
    </source>
</evidence>
<reference evidence="16 17" key="1">
    <citation type="submission" date="2016-03" db="EMBL/GenBank/DDBJ databases">
        <title>EvidentialGene: Evidence-directed Construction of Genes on Genomes.</title>
        <authorList>
            <person name="Gilbert D.G."/>
            <person name="Choi J.-H."/>
            <person name="Mockaitis K."/>
            <person name="Colbourne J."/>
            <person name="Pfrender M."/>
        </authorList>
    </citation>
    <scope>NUCLEOTIDE SEQUENCE [LARGE SCALE GENOMIC DNA]</scope>
    <source>
        <strain evidence="16 17">Xinb3</strain>
        <tissue evidence="16">Complete organism</tissue>
    </source>
</reference>
<dbReference type="InterPro" id="IPR050681">
    <property type="entry name" value="CDF/SLC30A"/>
</dbReference>
<evidence type="ECO:0000313" key="17">
    <source>
        <dbReference type="Proteomes" id="UP000076858"/>
    </source>
</evidence>
<evidence type="ECO:0000256" key="10">
    <source>
        <dbReference type="ARBA" id="ARBA00023136"/>
    </source>
</evidence>
<dbReference type="GO" id="GO:0046872">
    <property type="term" value="F:metal ion binding"/>
    <property type="evidence" value="ECO:0007669"/>
    <property type="project" value="UniProtKB-KW"/>
</dbReference>
<feature type="transmembrane region" description="Helical" evidence="14">
    <location>
        <begin position="344"/>
        <end position="365"/>
    </location>
</feature>
<evidence type="ECO:0000256" key="11">
    <source>
        <dbReference type="ARBA" id="ARBA00023329"/>
    </source>
</evidence>
<feature type="transmembrane region" description="Helical" evidence="14">
    <location>
        <begin position="177"/>
        <end position="194"/>
    </location>
</feature>
<dbReference type="GO" id="GO:0010043">
    <property type="term" value="P:response to zinc ion"/>
    <property type="evidence" value="ECO:0007669"/>
    <property type="project" value="TreeGrafter"/>
</dbReference>
<keyword evidence="17" id="KW-1185">Reference proteome</keyword>
<keyword evidence="4 14" id="KW-0812">Transmembrane</keyword>
<evidence type="ECO:0000259" key="15">
    <source>
        <dbReference type="Pfam" id="PF01545"/>
    </source>
</evidence>
<keyword evidence="7" id="KW-0864">Zinc transport</keyword>
<feature type="transmembrane region" description="Helical" evidence="14">
    <location>
        <begin position="245"/>
        <end position="266"/>
    </location>
</feature>
<feature type="compositionally biased region" description="Polar residues" evidence="13">
    <location>
        <begin position="81"/>
        <end position="95"/>
    </location>
</feature>
<feature type="region of interest" description="Disordered" evidence="13">
    <location>
        <begin position="75"/>
        <end position="95"/>
    </location>
</feature>
<feature type="domain" description="Cation efflux protein transmembrane" evidence="15">
    <location>
        <begin position="144"/>
        <end position="373"/>
    </location>
</feature>
<keyword evidence="9" id="KW-0406">Ion transport</keyword>
<keyword evidence="5" id="KW-0479">Metal-binding</keyword>
<proteinExistence type="inferred from homology"/>
<evidence type="ECO:0000256" key="5">
    <source>
        <dbReference type="ARBA" id="ARBA00022723"/>
    </source>
</evidence>
<dbReference type="InterPro" id="IPR027469">
    <property type="entry name" value="Cation_efflux_TMD_sf"/>
</dbReference>
<accession>A0A164NZ96</accession>
<keyword evidence="8 14" id="KW-1133">Transmembrane helix</keyword>
<keyword evidence="3" id="KW-0813">Transport</keyword>
<gene>
    <name evidence="16" type="ORF">APZ42_030198</name>
</gene>
<evidence type="ECO:0000313" key="16">
    <source>
        <dbReference type="EMBL" id="KZS06373.1"/>
    </source>
</evidence>
<feature type="transmembrane region" description="Helical" evidence="14">
    <location>
        <begin position="315"/>
        <end position="338"/>
    </location>
</feature>
<keyword evidence="10 14" id="KW-0472">Membrane</keyword>
<dbReference type="Proteomes" id="UP000076858">
    <property type="component" value="Unassembled WGS sequence"/>
</dbReference>
<evidence type="ECO:0000256" key="6">
    <source>
        <dbReference type="ARBA" id="ARBA00022833"/>
    </source>
</evidence>
<dbReference type="Pfam" id="PF01545">
    <property type="entry name" value="Cation_efflux"/>
    <property type="match status" value="1"/>
</dbReference>
<sequence length="377" mass="40923">MDMVDANSAGGLSIPGSTQRRKKAYSVSLHENNFDISEVPCLEEVSSSNDGGTLTPVADKCINCGQNIPSSACKENDVRQSRTPITNHSPRSQNIKRIPGTELQPVATSHLEYESCASSGETPLLDHCHRARVSTVDSKAKKKLIIASVLCLVFMVGEVVGGYLANSLAIATDAAHLLTDFASFMISLFSLWLASRPPTKRMSFGWHRAEVIGALTSVLMIWVVTGILVYLAIQRLVNKDFDIDAKIMLITSGIGVAINLVMGCTLHQHGHSHGGNNNQHSHSAHSHDTESQPLLSHSHGGHTHDDVENINVRAAFIHVVGDFVQSLGVFIAAIIIFFKPDWVIIDPICTFLFSILVLFTTITILKDALTVLMEGNI</sequence>
<dbReference type="Gene3D" id="1.20.1510.10">
    <property type="entry name" value="Cation efflux protein transmembrane domain"/>
    <property type="match status" value="1"/>
</dbReference>
<evidence type="ECO:0000256" key="7">
    <source>
        <dbReference type="ARBA" id="ARBA00022906"/>
    </source>
</evidence>
<feature type="region of interest" description="Disordered" evidence="13">
    <location>
        <begin position="271"/>
        <end position="302"/>
    </location>
</feature>
<evidence type="ECO:0000256" key="13">
    <source>
        <dbReference type="SAM" id="MobiDB-lite"/>
    </source>
</evidence>
<dbReference type="GO" id="GO:0005385">
    <property type="term" value="F:zinc ion transmembrane transporter activity"/>
    <property type="evidence" value="ECO:0007669"/>
    <property type="project" value="TreeGrafter"/>
</dbReference>
<dbReference type="SUPFAM" id="SSF161111">
    <property type="entry name" value="Cation efflux protein transmembrane domain-like"/>
    <property type="match status" value="1"/>
</dbReference>
<organism evidence="16 17">
    <name type="scientific">Daphnia magna</name>
    <dbReference type="NCBI Taxonomy" id="35525"/>
    <lineage>
        <taxon>Eukaryota</taxon>
        <taxon>Metazoa</taxon>
        <taxon>Ecdysozoa</taxon>
        <taxon>Arthropoda</taxon>
        <taxon>Crustacea</taxon>
        <taxon>Branchiopoda</taxon>
        <taxon>Diplostraca</taxon>
        <taxon>Cladocera</taxon>
        <taxon>Anomopoda</taxon>
        <taxon>Daphniidae</taxon>
        <taxon>Daphnia</taxon>
    </lineage>
</organism>
<evidence type="ECO:0000256" key="8">
    <source>
        <dbReference type="ARBA" id="ARBA00022989"/>
    </source>
</evidence>
<dbReference type="AlphaFoldDB" id="A0A164NZ96"/>
<dbReference type="PANTHER" id="PTHR11562">
    <property type="entry name" value="CATION EFFLUX PROTEIN/ ZINC TRANSPORTER"/>
    <property type="match status" value="1"/>
</dbReference>
<dbReference type="GO" id="GO:0030658">
    <property type="term" value="C:transport vesicle membrane"/>
    <property type="evidence" value="ECO:0007669"/>
    <property type="project" value="UniProtKB-SubCell"/>
</dbReference>
<protein>
    <submittedName>
        <fullName evidence="16">Zinc transporter</fullName>
    </submittedName>
</protein>
<keyword evidence="11" id="KW-0968">Cytoplasmic vesicle</keyword>
<evidence type="ECO:0000256" key="3">
    <source>
        <dbReference type="ARBA" id="ARBA00022448"/>
    </source>
</evidence>
<dbReference type="GO" id="GO:0005886">
    <property type="term" value="C:plasma membrane"/>
    <property type="evidence" value="ECO:0007669"/>
    <property type="project" value="TreeGrafter"/>
</dbReference>
<keyword evidence="6" id="KW-0862">Zinc</keyword>
<dbReference type="OrthoDB" id="9944568at2759"/>
<evidence type="ECO:0000256" key="4">
    <source>
        <dbReference type="ARBA" id="ARBA00022692"/>
    </source>
</evidence>